<evidence type="ECO:0000313" key="10">
    <source>
        <dbReference type="Proteomes" id="UP001315860"/>
    </source>
</evidence>
<dbReference type="GO" id="GO:0016301">
    <property type="term" value="F:kinase activity"/>
    <property type="evidence" value="ECO:0007669"/>
    <property type="project" value="UniProtKB-KW"/>
</dbReference>
<keyword evidence="6 7" id="KW-0067">ATP-binding</keyword>
<dbReference type="EMBL" id="CP101990">
    <property type="protein sequence ID" value="UUI67821.1"/>
    <property type="molecule type" value="Genomic_DNA"/>
</dbReference>
<evidence type="ECO:0000259" key="8">
    <source>
        <dbReference type="PROSITE" id="PS50011"/>
    </source>
</evidence>
<dbReference type="InterPro" id="IPR017441">
    <property type="entry name" value="Protein_kinase_ATP_BS"/>
</dbReference>
<dbReference type="InterPro" id="IPR008271">
    <property type="entry name" value="Ser/Thr_kinase_AS"/>
</dbReference>
<dbReference type="PROSITE" id="PS00107">
    <property type="entry name" value="PROTEIN_KINASE_ATP"/>
    <property type="match status" value="1"/>
</dbReference>
<dbReference type="PANTHER" id="PTHR43289">
    <property type="entry name" value="MITOGEN-ACTIVATED PROTEIN KINASE KINASE KINASE 20-RELATED"/>
    <property type="match status" value="1"/>
</dbReference>
<accession>A0ABY5KFP7</accession>
<evidence type="ECO:0000256" key="1">
    <source>
        <dbReference type="ARBA" id="ARBA00012513"/>
    </source>
</evidence>
<evidence type="ECO:0000256" key="5">
    <source>
        <dbReference type="ARBA" id="ARBA00022777"/>
    </source>
</evidence>
<dbReference type="InterPro" id="IPR011009">
    <property type="entry name" value="Kinase-like_dom_sf"/>
</dbReference>
<dbReference type="Gene3D" id="3.30.200.20">
    <property type="entry name" value="Phosphorylase Kinase, domain 1"/>
    <property type="match status" value="1"/>
</dbReference>
<organism evidence="9 10">
    <name type="scientific">Aeromicrobium duanguangcaii</name>
    <dbReference type="NCBI Taxonomy" id="2968086"/>
    <lineage>
        <taxon>Bacteria</taxon>
        <taxon>Bacillati</taxon>
        <taxon>Actinomycetota</taxon>
        <taxon>Actinomycetes</taxon>
        <taxon>Propionibacteriales</taxon>
        <taxon>Nocardioidaceae</taxon>
        <taxon>Aeromicrobium</taxon>
    </lineage>
</organism>
<dbReference type="Proteomes" id="UP001315860">
    <property type="component" value="Chromosome"/>
</dbReference>
<feature type="binding site" evidence="7">
    <location>
        <position position="40"/>
    </location>
    <ligand>
        <name>ATP</name>
        <dbReference type="ChEBI" id="CHEBI:30616"/>
    </ligand>
</feature>
<evidence type="ECO:0000256" key="4">
    <source>
        <dbReference type="ARBA" id="ARBA00022741"/>
    </source>
</evidence>
<dbReference type="RefSeq" id="WP_232418754.1">
    <property type="nucleotide sequence ID" value="NZ_CP101990.1"/>
</dbReference>
<evidence type="ECO:0000256" key="3">
    <source>
        <dbReference type="ARBA" id="ARBA00022679"/>
    </source>
</evidence>
<protein>
    <recommendedName>
        <fullName evidence="1">non-specific serine/threonine protein kinase</fullName>
        <ecNumber evidence="1">2.7.11.1</ecNumber>
    </recommendedName>
</protein>
<dbReference type="Gene3D" id="1.10.510.10">
    <property type="entry name" value="Transferase(Phosphotransferase) domain 1"/>
    <property type="match status" value="1"/>
</dbReference>
<dbReference type="CDD" id="cd14014">
    <property type="entry name" value="STKc_PknB_like"/>
    <property type="match status" value="1"/>
</dbReference>
<keyword evidence="2" id="KW-0723">Serine/threonine-protein kinase</keyword>
<dbReference type="SMART" id="SM00220">
    <property type="entry name" value="S_TKc"/>
    <property type="match status" value="1"/>
</dbReference>
<reference evidence="9 10" key="1">
    <citation type="submission" date="2022-07" db="EMBL/GenBank/DDBJ databases">
        <title>Novel species in genus Aeromicrobium.</title>
        <authorList>
            <person name="Ye L."/>
        </authorList>
    </citation>
    <scope>NUCLEOTIDE SEQUENCE [LARGE SCALE GENOMIC DNA]</scope>
    <source>
        <strain evidence="10">zg-Y50</strain>
    </source>
</reference>
<dbReference type="InterPro" id="IPR000719">
    <property type="entry name" value="Prot_kinase_dom"/>
</dbReference>
<keyword evidence="4 7" id="KW-0547">Nucleotide-binding</keyword>
<dbReference type="SUPFAM" id="SSF56112">
    <property type="entry name" value="Protein kinase-like (PK-like)"/>
    <property type="match status" value="1"/>
</dbReference>
<evidence type="ECO:0000256" key="2">
    <source>
        <dbReference type="ARBA" id="ARBA00022527"/>
    </source>
</evidence>
<gene>
    <name evidence="9" type="ORF">NP095_11510</name>
</gene>
<keyword evidence="10" id="KW-1185">Reference proteome</keyword>
<evidence type="ECO:0000256" key="7">
    <source>
        <dbReference type="PROSITE-ProRule" id="PRU10141"/>
    </source>
</evidence>
<evidence type="ECO:0000256" key="6">
    <source>
        <dbReference type="ARBA" id="ARBA00022840"/>
    </source>
</evidence>
<name>A0ABY5KFP7_9ACTN</name>
<dbReference type="PROSITE" id="PS50011">
    <property type="entry name" value="PROTEIN_KINASE_DOM"/>
    <property type="match status" value="1"/>
</dbReference>
<dbReference type="PROSITE" id="PS00108">
    <property type="entry name" value="PROTEIN_KINASE_ST"/>
    <property type="match status" value="1"/>
</dbReference>
<keyword evidence="3" id="KW-0808">Transferase</keyword>
<evidence type="ECO:0000313" key="9">
    <source>
        <dbReference type="EMBL" id="UUI67821.1"/>
    </source>
</evidence>
<keyword evidence="5 9" id="KW-0418">Kinase</keyword>
<feature type="domain" description="Protein kinase" evidence="8">
    <location>
        <begin position="11"/>
        <end position="273"/>
    </location>
</feature>
<dbReference type="EC" id="2.7.11.1" evidence="1"/>
<proteinExistence type="predicted"/>
<sequence length="282" mass="30106">MTVHRVLDGRYEMGDVIGHGGMAHVHCGRDIPSGDCVAIKVLRQELAEDPLFRSRFRREAQTMAGLDHPAIVSIIDTGYDTGAGGPADGARVPFIVMELVAGRSLREILRAGSVTVEQAIAYQVGLFSALEFSHRAGVVHCDVKPANVMVTPEGAVKLLDFGIARASGERADEISETLQFLGTPGYLSPEQVLGEPLDAASDLYSAGCLLHELLTGRPPFVGDPISVTYQHLHEEPPAAGTSVAGLDAVLARALAKNRRDRFSSARAFREALLAIATARSTE</sequence>
<dbReference type="PANTHER" id="PTHR43289:SF6">
    <property type="entry name" value="SERINE_THREONINE-PROTEIN KINASE NEKL-3"/>
    <property type="match status" value="1"/>
</dbReference>
<dbReference type="Pfam" id="PF00069">
    <property type="entry name" value="Pkinase"/>
    <property type="match status" value="1"/>
</dbReference>